<feature type="signal peptide" evidence="2">
    <location>
        <begin position="1"/>
        <end position="29"/>
    </location>
</feature>
<evidence type="ECO:0000256" key="1">
    <source>
        <dbReference type="SAM" id="MobiDB-lite"/>
    </source>
</evidence>
<dbReference type="PROSITE" id="PS51257">
    <property type="entry name" value="PROKAR_LIPOPROTEIN"/>
    <property type="match status" value="1"/>
</dbReference>
<evidence type="ECO:0000313" key="3">
    <source>
        <dbReference type="EMBL" id="MBR7839424.1"/>
    </source>
</evidence>
<sequence>MKSTAHRRNHHIKVATAATLVLAAIGATAGCASQTTPTSDTASAASSAAPTSTLQTPTAQPTTAPATSTTSAASTSPAAGTSLATTNSQSVKVAIEDCGTGAALTRPAALVLACADQGAWAKNLTWSSWTATKATATGTLTWHVCTPNCAESTKWDSTSAEVILTDPVAEPGNKVLFTKLELRVTGPTPAGYMRDVTYNMAPQ</sequence>
<keyword evidence="4" id="KW-1185">Reference proteome</keyword>
<dbReference type="Proteomes" id="UP000675781">
    <property type="component" value="Unassembled WGS sequence"/>
</dbReference>
<dbReference type="EMBL" id="JAGSOG010000445">
    <property type="protein sequence ID" value="MBR7839424.1"/>
    <property type="molecule type" value="Genomic_DNA"/>
</dbReference>
<proteinExistence type="predicted"/>
<feature type="chain" id="PRO_5039343780" description="Secreted protein" evidence="2">
    <location>
        <begin position="30"/>
        <end position="203"/>
    </location>
</feature>
<gene>
    <name evidence="3" type="ORF">KDL01_39560</name>
</gene>
<evidence type="ECO:0000313" key="4">
    <source>
        <dbReference type="Proteomes" id="UP000675781"/>
    </source>
</evidence>
<comment type="caution">
    <text evidence="3">The sequence shown here is derived from an EMBL/GenBank/DDBJ whole genome shotgun (WGS) entry which is preliminary data.</text>
</comment>
<reference evidence="3" key="1">
    <citation type="submission" date="2021-04" db="EMBL/GenBank/DDBJ databases">
        <title>Genome based classification of Actinospica acidithermotolerans sp. nov., an actinobacterium isolated from an Indonesian hot spring.</title>
        <authorList>
            <person name="Kusuma A.B."/>
            <person name="Putra K.E."/>
            <person name="Nafisah S."/>
            <person name="Loh J."/>
            <person name="Nouioui I."/>
            <person name="Goodfellow M."/>
        </authorList>
    </citation>
    <scope>NUCLEOTIDE SEQUENCE</scope>
    <source>
        <strain evidence="3">CSCA 57</strain>
    </source>
</reference>
<evidence type="ECO:0000256" key="2">
    <source>
        <dbReference type="SAM" id="SignalP"/>
    </source>
</evidence>
<keyword evidence="2" id="KW-0732">Signal</keyword>
<accession>A0A941F0N9</accession>
<organism evidence="3 4">
    <name type="scientific">Actinospica durhamensis</name>
    <dbReference type="NCBI Taxonomy" id="1508375"/>
    <lineage>
        <taxon>Bacteria</taxon>
        <taxon>Bacillati</taxon>
        <taxon>Actinomycetota</taxon>
        <taxon>Actinomycetes</taxon>
        <taxon>Catenulisporales</taxon>
        <taxon>Actinospicaceae</taxon>
        <taxon>Actinospica</taxon>
    </lineage>
</organism>
<dbReference type="AlphaFoldDB" id="A0A941F0N9"/>
<name>A0A941F0N9_9ACTN</name>
<protein>
    <recommendedName>
        <fullName evidence="5">Secreted protein</fullName>
    </recommendedName>
</protein>
<feature type="region of interest" description="Disordered" evidence="1">
    <location>
        <begin position="35"/>
        <end position="86"/>
    </location>
</feature>
<evidence type="ECO:0008006" key="5">
    <source>
        <dbReference type="Google" id="ProtNLM"/>
    </source>
</evidence>
<dbReference type="RefSeq" id="WP_212533860.1">
    <property type="nucleotide sequence ID" value="NZ_JAGSOG010000445.1"/>
</dbReference>